<sequence length="354" mass="39480">MLRNGRADQASIPEDENKNRSFESDADCRPHPDVAVSEHMCVTVCTRERPQMLMACLRSVLPQLEASAAKTSLVVVENDDRPRNRGGGGFDLAHQHPSVHVEYRLEPELGIPFARNTAVETALALGADWIFFIDDDEEACDGWFEAHLAAIRAWDAEMFRGPVKYIYPDDQPEWLRMPEFDGGPTGSVVKAAYTGNLAAKACIFAGDGLGLRFSSQFRFSGGEDVDFSRRAVANGACVRWVREAIVSEVQDGNRLTAGWFLNRAERKAAVKLILLAQDRGRGAAGRQALVRCPRLFLQAGLKMLTLPFLTLTSKRSGSEIFLRARLKLYCARGYIRCVSYCLPDPYAYIEDRRN</sequence>
<comment type="similarity">
    <text evidence="1">Belongs to the glycosyltransferase 2 family.</text>
</comment>
<dbReference type="EMBL" id="QXDF01000001">
    <property type="protein sequence ID" value="RIA56041.1"/>
    <property type="molecule type" value="Genomic_DNA"/>
</dbReference>
<organism evidence="6 7">
    <name type="scientific">Dichotomicrobium thermohalophilum</name>
    <dbReference type="NCBI Taxonomy" id="933063"/>
    <lineage>
        <taxon>Bacteria</taxon>
        <taxon>Pseudomonadati</taxon>
        <taxon>Pseudomonadota</taxon>
        <taxon>Alphaproteobacteria</taxon>
        <taxon>Hyphomicrobiales</taxon>
        <taxon>Hyphomicrobiaceae</taxon>
        <taxon>Dichotomicrobium</taxon>
    </lineage>
</organism>
<comment type="caution">
    <text evidence="6">The sequence shown here is derived from an EMBL/GenBank/DDBJ whole genome shotgun (WGS) entry which is preliminary data.</text>
</comment>
<dbReference type="RefSeq" id="WP_147361506.1">
    <property type="nucleotide sequence ID" value="NZ_QXDF01000001.1"/>
</dbReference>
<reference evidence="6 7" key="1">
    <citation type="submission" date="2018-08" db="EMBL/GenBank/DDBJ databases">
        <title>Genomic Encyclopedia of Archaeal and Bacterial Type Strains, Phase II (KMG-II): from individual species to whole genera.</title>
        <authorList>
            <person name="Goeker M."/>
        </authorList>
    </citation>
    <scope>NUCLEOTIDE SEQUENCE [LARGE SCALE GENOMIC DNA]</scope>
    <source>
        <strain evidence="6 7">DSM 5002</strain>
    </source>
</reference>
<accession>A0A397QCQ8</accession>
<dbReference type="OrthoDB" id="6116224at2"/>
<dbReference type="Proteomes" id="UP000266273">
    <property type="component" value="Unassembled WGS sequence"/>
</dbReference>
<dbReference type="CDD" id="cd00761">
    <property type="entry name" value="Glyco_tranf_GTA_type"/>
    <property type="match status" value="1"/>
</dbReference>
<dbReference type="InterPro" id="IPR001173">
    <property type="entry name" value="Glyco_trans_2-like"/>
</dbReference>
<dbReference type="PANTHER" id="PTHR43179:SF12">
    <property type="entry name" value="GALACTOFURANOSYLTRANSFERASE GLFT2"/>
    <property type="match status" value="1"/>
</dbReference>
<dbReference type="AlphaFoldDB" id="A0A397QCQ8"/>
<dbReference type="SUPFAM" id="SSF53448">
    <property type="entry name" value="Nucleotide-diphospho-sugar transferases"/>
    <property type="match status" value="1"/>
</dbReference>
<dbReference type="InterPro" id="IPR029044">
    <property type="entry name" value="Nucleotide-diphossugar_trans"/>
</dbReference>
<dbReference type="Pfam" id="PF00535">
    <property type="entry name" value="Glycos_transf_2"/>
    <property type="match status" value="1"/>
</dbReference>
<gene>
    <name evidence="6" type="ORF">BXY53_1135</name>
</gene>
<evidence type="ECO:0000313" key="7">
    <source>
        <dbReference type="Proteomes" id="UP000266273"/>
    </source>
</evidence>
<evidence type="ECO:0000256" key="4">
    <source>
        <dbReference type="SAM" id="MobiDB-lite"/>
    </source>
</evidence>
<keyword evidence="2" id="KW-0328">Glycosyltransferase</keyword>
<feature type="compositionally biased region" description="Basic and acidic residues" evidence="4">
    <location>
        <begin position="15"/>
        <end position="29"/>
    </location>
</feature>
<feature type="domain" description="Glycosyltransferase 2-like" evidence="5">
    <location>
        <begin position="42"/>
        <end position="177"/>
    </location>
</feature>
<keyword evidence="3 6" id="KW-0808">Transferase</keyword>
<name>A0A397QCQ8_9HYPH</name>
<feature type="region of interest" description="Disordered" evidence="4">
    <location>
        <begin position="1"/>
        <end position="29"/>
    </location>
</feature>
<evidence type="ECO:0000313" key="6">
    <source>
        <dbReference type="EMBL" id="RIA56041.1"/>
    </source>
</evidence>
<evidence type="ECO:0000259" key="5">
    <source>
        <dbReference type="Pfam" id="PF00535"/>
    </source>
</evidence>
<evidence type="ECO:0000256" key="3">
    <source>
        <dbReference type="ARBA" id="ARBA00022679"/>
    </source>
</evidence>
<proteinExistence type="inferred from homology"/>
<dbReference type="PANTHER" id="PTHR43179">
    <property type="entry name" value="RHAMNOSYLTRANSFERASE WBBL"/>
    <property type="match status" value="1"/>
</dbReference>
<dbReference type="Gene3D" id="3.90.550.10">
    <property type="entry name" value="Spore Coat Polysaccharide Biosynthesis Protein SpsA, Chain A"/>
    <property type="match status" value="1"/>
</dbReference>
<protein>
    <submittedName>
        <fullName evidence="6">GT2 family glycosyltransferase</fullName>
    </submittedName>
</protein>
<keyword evidence="7" id="KW-1185">Reference proteome</keyword>
<evidence type="ECO:0000256" key="1">
    <source>
        <dbReference type="ARBA" id="ARBA00006739"/>
    </source>
</evidence>
<dbReference type="GO" id="GO:0016757">
    <property type="term" value="F:glycosyltransferase activity"/>
    <property type="evidence" value="ECO:0007669"/>
    <property type="project" value="UniProtKB-KW"/>
</dbReference>
<evidence type="ECO:0000256" key="2">
    <source>
        <dbReference type="ARBA" id="ARBA00022676"/>
    </source>
</evidence>